<evidence type="ECO:0000256" key="1">
    <source>
        <dbReference type="SAM" id="MobiDB-lite"/>
    </source>
</evidence>
<evidence type="ECO:0000313" key="3">
    <source>
        <dbReference type="EMBL" id="KAF2667535.1"/>
    </source>
</evidence>
<sequence>MDREPLTSSSTTDSLYEHQNPSINEYTRLLPEMSSLFKSTTTYDPIFALLNADTSEERDKLTEKWVDHKLQELNFIGIVGALIAGVLTSTGSWPTVLKNGTTQPWTVRACWYCGTILALSSVLIAAQQSIRLHRLSCHKRSNTSIRRLLRRRKPCNKTGCILPRKLQVWAWQLSVLLLGISVLAMISGMFILIWSGTGSIFPSEDVEWWNGEAKLAVSFTIVFAFIFVLFMVEQVTLYTWKGEDDSDPDRQRMEQQEGGSSS</sequence>
<keyword evidence="2" id="KW-1133">Transmembrane helix</keyword>
<keyword evidence="2" id="KW-0812">Transmembrane</keyword>
<evidence type="ECO:0000313" key="4">
    <source>
        <dbReference type="Proteomes" id="UP000799302"/>
    </source>
</evidence>
<evidence type="ECO:0000256" key="2">
    <source>
        <dbReference type="SAM" id="Phobius"/>
    </source>
</evidence>
<protein>
    <submittedName>
        <fullName evidence="3">Uncharacterized protein</fullName>
    </submittedName>
</protein>
<dbReference type="AlphaFoldDB" id="A0A6A6U5H7"/>
<name>A0A6A6U5H7_9PEZI</name>
<feature type="transmembrane region" description="Helical" evidence="2">
    <location>
        <begin position="73"/>
        <end position="93"/>
    </location>
</feature>
<keyword evidence="2" id="KW-0472">Membrane</keyword>
<organism evidence="3 4">
    <name type="scientific">Microthyrium microscopicum</name>
    <dbReference type="NCBI Taxonomy" id="703497"/>
    <lineage>
        <taxon>Eukaryota</taxon>
        <taxon>Fungi</taxon>
        <taxon>Dikarya</taxon>
        <taxon>Ascomycota</taxon>
        <taxon>Pezizomycotina</taxon>
        <taxon>Dothideomycetes</taxon>
        <taxon>Dothideomycetes incertae sedis</taxon>
        <taxon>Microthyriales</taxon>
        <taxon>Microthyriaceae</taxon>
        <taxon>Microthyrium</taxon>
    </lineage>
</organism>
<feature type="transmembrane region" description="Helical" evidence="2">
    <location>
        <begin position="215"/>
        <end position="232"/>
    </location>
</feature>
<gene>
    <name evidence="3" type="ORF">BT63DRAFT_426397</name>
</gene>
<proteinExistence type="predicted"/>
<dbReference type="OrthoDB" id="2150604at2759"/>
<feature type="region of interest" description="Disordered" evidence="1">
    <location>
        <begin position="243"/>
        <end position="262"/>
    </location>
</feature>
<keyword evidence="4" id="KW-1185">Reference proteome</keyword>
<reference evidence="3" key="1">
    <citation type="journal article" date="2020" name="Stud. Mycol.">
        <title>101 Dothideomycetes genomes: a test case for predicting lifestyles and emergence of pathogens.</title>
        <authorList>
            <person name="Haridas S."/>
            <person name="Albert R."/>
            <person name="Binder M."/>
            <person name="Bloem J."/>
            <person name="Labutti K."/>
            <person name="Salamov A."/>
            <person name="Andreopoulos B."/>
            <person name="Baker S."/>
            <person name="Barry K."/>
            <person name="Bills G."/>
            <person name="Bluhm B."/>
            <person name="Cannon C."/>
            <person name="Castanera R."/>
            <person name="Culley D."/>
            <person name="Daum C."/>
            <person name="Ezra D."/>
            <person name="Gonzalez J."/>
            <person name="Henrissat B."/>
            <person name="Kuo A."/>
            <person name="Liang C."/>
            <person name="Lipzen A."/>
            <person name="Lutzoni F."/>
            <person name="Magnuson J."/>
            <person name="Mondo S."/>
            <person name="Nolan M."/>
            <person name="Ohm R."/>
            <person name="Pangilinan J."/>
            <person name="Park H.-J."/>
            <person name="Ramirez L."/>
            <person name="Alfaro M."/>
            <person name="Sun H."/>
            <person name="Tritt A."/>
            <person name="Yoshinaga Y."/>
            <person name="Zwiers L.-H."/>
            <person name="Turgeon B."/>
            <person name="Goodwin S."/>
            <person name="Spatafora J."/>
            <person name="Crous P."/>
            <person name="Grigoriev I."/>
        </authorList>
    </citation>
    <scope>NUCLEOTIDE SEQUENCE</scope>
    <source>
        <strain evidence="3">CBS 115976</strain>
    </source>
</reference>
<dbReference type="Proteomes" id="UP000799302">
    <property type="component" value="Unassembled WGS sequence"/>
</dbReference>
<accession>A0A6A6U5H7</accession>
<dbReference type="EMBL" id="MU004237">
    <property type="protein sequence ID" value="KAF2667535.1"/>
    <property type="molecule type" value="Genomic_DNA"/>
</dbReference>
<feature type="transmembrane region" description="Helical" evidence="2">
    <location>
        <begin position="105"/>
        <end position="126"/>
    </location>
</feature>
<feature type="transmembrane region" description="Helical" evidence="2">
    <location>
        <begin position="173"/>
        <end position="195"/>
    </location>
</feature>